<dbReference type="Proteomes" id="UP001605036">
    <property type="component" value="Unassembled WGS sequence"/>
</dbReference>
<gene>
    <name evidence="2" type="ORF">R1flu_016765</name>
</gene>
<evidence type="ECO:0000313" key="2">
    <source>
        <dbReference type="EMBL" id="KAL2632079.1"/>
    </source>
</evidence>
<comment type="caution">
    <text evidence="2">The sequence shown here is derived from an EMBL/GenBank/DDBJ whole genome shotgun (WGS) entry which is preliminary data.</text>
</comment>
<proteinExistence type="predicted"/>
<evidence type="ECO:0000313" key="3">
    <source>
        <dbReference type="Proteomes" id="UP001605036"/>
    </source>
</evidence>
<keyword evidence="3" id="KW-1185">Reference proteome</keyword>
<feature type="region of interest" description="Disordered" evidence="1">
    <location>
        <begin position="24"/>
        <end position="86"/>
    </location>
</feature>
<protein>
    <submittedName>
        <fullName evidence="2">Uncharacterized protein</fullName>
    </submittedName>
</protein>
<organism evidence="2 3">
    <name type="scientific">Riccia fluitans</name>
    <dbReference type="NCBI Taxonomy" id="41844"/>
    <lineage>
        <taxon>Eukaryota</taxon>
        <taxon>Viridiplantae</taxon>
        <taxon>Streptophyta</taxon>
        <taxon>Embryophyta</taxon>
        <taxon>Marchantiophyta</taxon>
        <taxon>Marchantiopsida</taxon>
        <taxon>Marchantiidae</taxon>
        <taxon>Marchantiales</taxon>
        <taxon>Ricciaceae</taxon>
        <taxon>Riccia</taxon>
    </lineage>
</organism>
<accession>A0ABD1YQV5</accession>
<reference evidence="2 3" key="1">
    <citation type="submission" date="2024-09" db="EMBL/GenBank/DDBJ databases">
        <title>Chromosome-scale assembly of Riccia fluitans.</title>
        <authorList>
            <person name="Paukszto L."/>
            <person name="Sawicki J."/>
            <person name="Karawczyk K."/>
            <person name="Piernik-Szablinska J."/>
            <person name="Szczecinska M."/>
            <person name="Mazdziarz M."/>
        </authorList>
    </citation>
    <scope>NUCLEOTIDE SEQUENCE [LARGE SCALE GENOMIC DNA]</scope>
    <source>
        <strain evidence="2">Rf_01</strain>
        <tissue evidence="2">Aerial parts of the thallus</tissue>
    </source>
</reference>
<name>A0ABD1YQV5_9MARC</name>
<evidence type="ECO:0000256" key="1">
    <source>
        <dbReference type="SAM" id="MobiDB-lite"/>
    </source>
</evidence>
<feature type="compositionally biased region" description="Basic and acidic residues" evidence="1">
    <location>
        <begin position="39"/>
        <end position="56"/>
    </location>
</feature>
<sequence length="99" mass="11635">MKQLARQTMKRRFEQQNLQENARVKWRQSQKQNQVAQRLQEKAAAKEWKQVNEKKSQTKRVNPNDDEANEDVPKMMSRKTKDEGFTVSMALPSISIESS</sequence>
<dbReference type="AlphaFoldDB" id="A0ABD1YQV5"/>
<feature type="compositionally biased region" description="Polar residues" evidence="1">
    <location>
        <begin position="27"/>
        <end position="37"/>
    </location>
</feature>
<dbReference type="EMBL" id="JBHFFA010000004">
    <property type="protein sequence ID" value="KAL2632079.1"/>
    <property type="molecule type" value="Genomic_DNA"/>
</dbReference>